<dbReference type="EMBL" id="LSRX01000237">
    <property type="protein sequence ID" value="OLQ03393.1"/>
    <property type="molecule type" value="Genomic_DNA"/>
</dbReference>
<dbReference type="AlphaFoldDB" id="A0A1Q9E7J7"/>
<dbReference type="OMA" id="ISADHTW"/>
<keyword evidence="5" id="KW-1185">Reference proteome</keyword>
<sequence length="614" mass="67116">MSCCRRAARTPLARHAAILAAEDDGRDGAAPMHFPMYTIPADVLLEMTEIKPHEELMAMSLLTAFDGTQGKAGLVSHQWAAMHHPDPEMKQMRVFQDALRHLLKDKGMVPLDCITETFLTSAKAIALTAFQSEPLFLWYDYFSVPQDRDSHDQAKAIQSIPAYVAACSFFFALVPYIEDQPLSPLSWSHRGWCRLERVVREISADHTWILIKSSTSLEVVGTAASFPIGQVGEGDFTVPADAERLGPVIRGVVFHKLRSCLKARDFPGYRRHLNLQSVYFKNLPVEPLQDFVPGFDDLELGSSAASPRELAVARFMHQNGFRSVREVDGAGWTPIHYAALSGNAELVVGLLQQRAALDRRTSKGEPKLGVPPLVSALELALAYRQHDSTRALIEARAQLRGALYPAMQIAALADNPEGIRMLCAAGADPVGRNLFGFTALDSAFILAGVAAREELLRQMDFEASLLSCVLLTAMLYRGGTAEAVQRLVGLRADIDFQFSAPAVSPFGAVLAIMSLQHRLGRVTAQTEQFYHYRGMTPLMAAVFSSQYEGAAALIAAGAKLELRNCRGFSAADFAKRRSLPDFLEQGLLGDRLACQRVTTLALATGTGGIVQCTV</sequence>
<evidence type="ECO:0000313" key="4">
    <source>
        <dbReference type="EMBL" id="OLQ03393.1"/>
    </source>
</evidence>
<keyword evidence="1" id="KW-0677">Repeat</keyword>
<dbReference type="Proteomes" id="UP000186817">
    <property type="component" value="Unassembled WGS sequence"/>
</dbReference>
<organism evidence="4 5">
    <name type="scientific">Symbiodinium microadriaticum</name>
    <name type="common">Dinoflagellate</name>
    <name type="synonym">Zooxanthella microadriatica</name>
    <dbReference type="NCBI Taxonomy" id="2951"/>
    <lineage>
        <taxon>Eukaryota</taxon>
        <taxon>Sar</taxon>
        <taxon>Alveolata</taxon>
        <taxon>Dinophyceae</taxon>
        <taxon>Suessiales</taxon>
        <taxon>Symbiodiniaceae</taxon>
        <taxon>Symbiodinium</taxon>
    </lineage>
</organism>
<protein>
    <submittedName>
        <fullName evidence="4">Ankyrin repeat and sterile alpha motif domain-containing protein 1B</fullName>
    </submittedName>
</protein>
<dbReference type="PANTHER" id="PTHR24123:SF33">
    <property type="entry name" value="PROTEIN HOS4"/>
    <property type="match status" value="1"/>
</dbReference>
<evidence type="ECO:0000256" key="3">
    <source>
        <dbReference type="PROSITE-ProRule" id="PRU00023"/>
    </source>
</evidence>
<dbReference type="InterPro" id="IPR002110">
    <property type="entry name" value="Ankyrin_rpt"/>
</dbReference>
<reference evidence="4 5" key="1">
    <citation type="submission" date="2016-02" db="EMBL/GenBank/DDBJ databases">
        <title>Genome analysis of coral dinoflagellate symbionts highlights evolutionary adaptations to a symbiotic lifestyle.</title>
        <authorList>
            <person name="Aranda M."/>
            <person name="Li Y."/>
            <person name="Liew Y.J."/>
            <person name="Baumgarten S."/>
            <person name="Simakov O."/>
            <person name="Wilson M."/>
            <person name="Piel J."/>
            <person name="Ashoor H."/>
            <person name="Bougouffa S."/>
            <person name="Bajic V.B."/>
            <person name="Ryu T."/>
            <person name="Ravasi T."/>
            <person name="Bayer T."/>
            <person name="Micklem G."/>
            <person name="Kim H."/>
            <person name="Bhak J."/>
            <person name="Lajeunesse T.C."/>
            <person name="Voolstra C.R."/>
        </authorList>
    </citation>
    <scope>NUCLEOTIDE SEQUENCE [LARGE SCALE GENOMIC DNA]</scope>
    <source>
        <strain evidence="4 5">CCMP2467</strain>
    </source>
</reference>
<feature type="repeat" description="ANK" evidence="3">
    <location>
        <begin position="533"/>
        <end position="565"/>
    </location>
</feature>
<feature type="repeat" description="ANK" evidence="3">
    <location>
        <begin position="330"/>
        <end position="362"/>
    </location>
</feature>
<dbReference type="SMART" id="SM00248">
    <property type="entry name" value="ANK"/>
    <property type="match status" value="3"/>
</dbReference>
<dbReference type="PROSITE" id="PS50297">
    <property type="entry name" value="ANK_REP_REGION"/>
    <property type="match status" value="1"/>
</dbReference>
<name>A0A1Q9E7J7_SYMMI</name>
<dbReference type="Pfam" id="PF13637">
    <property type="entry name" value="Ank_4"/>
    <property type="match status" value="1"/>
</dbReference>
<dbReference type="InterPro" id="IPR051165">
    <property type="entry name" value="Multifunctional_ANK_Repeat"/>
</dbReference>
<keyword evidence="2 3" id="KW-0040">ANK repeat</keyword>
<dbReference type="Gene3D" id="1.25.40.20">
    <property type="entry name" value="Ankyrin repeat-containing domain"/>
    <property type="match status" value="2"/>
</dbReference>
<evidence type="ECO:0000256" key="2">
    <source>
        <dbReference type="ARBA" id="ARBA00023043"/>
    </source>
</evidence>
<comment type="caution">
    <text evidence="4">The sequence shown here is derived from an EMBL/GenBank/DDBJ whole genome shotgun (WGS) entry which is preliminary data.</text>
</comment>
<dbReference type="PANTHER" id="PTHR24123">
    <property type="entry name" value="ANKYRIN REPEAT-CONTAINING"/>
    <property type="match status" value="1"/>
</dbReference>
<dbReference type="SUPFAM" id="SSF48403">
    <property type="entry name" value="Ankyrin repeat"/>
    <property type="match status" value="1"/>
</dbReference>
<proteinExistence type="predicted"/>
<dbReference type="InterPro" id="IPR036770">
    <property type="entry name" value="Ankyrin_rpt-contain_sf"/>
</dbReference>
<dbReference type="PROSITE" id="PS50088">
    <property type="entry name" value="ANK_REPEAT"/>
    <property type="match status" value="2"/>
</dbReference>
<dbReference type="OrthoDB" id="413779at2759"/>
<gene>
    <name evidence="4" type="primary">anks1b</name>
    <name evidence="4" type="ORF">AK812_SmicGene13634</name>
</gene>
<accession>A0A1Q9E7J7</accession>
<evidence type="ECO:0000256" key="1">
    <source>
        <dbReference type="ARBA" id="ARBA00022737"/>
    </source>
</evidence>
<evidence type="ECO:0000313" key="5">
    <source>
        <dbReference type="Proteomes" id="UP000186817"/>
    </source>
</evidence>